<evidence type="ECO:0000313" key="3">
    <source>
        <dbReference type="Proteomes" id="UP000317648"/>
    </source>
</evidence>
<keyword evidence="2" id="KW-0969">Cilium</keyword>
<dbReference type="OrthoDB" id="9799862at2"/>
<keyword evidence="3" id="KW-1185">Reference proteome</keyword>
<dbReference type="PANTHER" id="PTHR39185:SF1">
    <property type="entry name" value="SWARMING MOTILITY PROTEIN SWRD"/>
    <property type="match status" value="1"/>
</dbReference>
<dbReference type="AlphaFoldDB" id="A0A518E0H1"/>
<keyword evidence="2" id="KW-0966">Cell projection</keyword>
<evidence type="ECO:0000256" key="1">
    <source>
        <dbReference type="SAM" id="MobiDB-lite"/>
    </source>
</evidence>
<gene>
    <name evidence="2" type="ORF">Pla8534_54420</name>
</gene>
<dbReference type="Pfam" id="PF06289">
    <property type="entry name" value="FlbD"/>
    <property type="match status" value="1"/>
</dbReference>
<dbReference type="KEGG" id="lcre:Pla8534_54420"/>
<keyword evidence="2" id="KW-0282">Flagellum</keyword>
<organism evidence="2 3">
    <name type="scientific">Lignipirellula cremea</name>
    <dbReference type="NCBI Taxonomy" id="2528010"/>
    <lineage>
        <taxon>Bacteria</taxon>
        <taxon>Pseudomonadati</taxon>
        <taxon>Planctomycetota</taxon>
        <taxon>Planctomycetia</taxon>
        <taxon>Pirellulales</taxon>
        <taxon>Pirellulaceae</taxon>
        <taxon>Lignipirellula</taxon>
    </lineage>
</organism>
<feature type="compositionally biased region" description="Basic and acidic residues" evidence="1">
    <location>
        <begin position="68"/>
        <end position="87"/>
    </location>
</feature>
<sequence>MIVLTRLDGERFVLNADLIRYIESRPDTFITLTSGDRVIVANTMDEVVELAIRYQQTKHALPAPHFGVDARRSPLGGRGHDAFSSRE</sequence>
<name>A0A518E0H1_9BACT</name>
<evidence type="ECO:0000313" key="2">
    <source>
        <dbReference type="EMBL" id="QDU97592.1"/>
    </source>
</evidence>
<feature type="region of interest" description="Disordered" evidence="1">
    <location>
        <begin position="65"/>
        <end position="87"/>
    </location>
</feature>
<dbReference type="InterPro" id="IPR009384">
    <property type="entry name" value="SwrD-like"/>
</dbReference>
<reference evidence="2 3" key="1">
    <citation type="submission" date="2019-02" db="EMBL/GenBank/DDBJ databases">
        <title>Deep-cultivation of Planctomycetes and their phenomic and genomic characterization uncovers novel biology.</title>
        <authorList>
            <person name="Wiegand S."/>
            <person name="Jogler M."/>
            <person name="Boedeker C."/>
            <person name="Pinto D."/>
            <person name="Vollmers J."/>
            <person name="Rivas-Marin E."/>
            <person name="Kohn T."/>
            <person name="Peeters S.H."/>
            <person name="Heuer A."/>
            <person name="Rast P."/>
            <person name="Oberbeckmann S."/>
            <person name="Bunk B."/>
            <person name="Jeske O."/>
            <person name="Meyerdierks A."/>
            <person name="Storesund J.E."/>
            <person name="Kallscheuer N."/>
            <person name="Luecker S."/>
            <person name="Lage O.M."/>
            <person name="Pohl T."/>
            <person name="Merkel B.J."/>
            <person name="Hornburger P."/>
            <person name="Mueller R.-W."/>
            <person name="Bruemmer F."/>
            <person name="Labrenz M."/>
            <person name="Spormann A.M."/>
            <person name="Op den Camp H."/>
            <person name="Overmann J."/>
            <person name="Amann R."/>
            <person name="Jetten M.S.M."/>
            <person name="Mascher T."/>
            <person name="Medema M.H."/>
            <person name="Devos D.P."/>
            <person name="Kaster A.-K."/>
            <person name="Ovreas L."/>
            <person name="Rohde M."/>
            <person name="Galperin M.Y."/>
            <person name="Jogler C."/>
        </authorList>
    </citation>
    <scope>NUCLEOTIDE SEQUENCE [LARGE SCALE GENOMIC DNA]</scope>
    <source>
        <strain evidence="2 3">Pla85_3_4</strain>
    </source>
</reference>
<dbReference type="RefSeq" id="WP_145056357.1">
    <property type="nucleotide sequence ID" value="NZ_CP036433.1"/>
</dbReference>
<accession>A0A518E0H1</accession>
<dbReference type="Proteomes" id="UP000317648">
    <property type="component" value="Chromosome"/>
</dbReference>
<dbReference type="PANTHER" id="PTHR39185">
    <property type="entry name" value="SWARMING MOTILITY PROTEIN SWRD"/>
    <property type="match status" value="1"/>
</dbReference>
<proteinExistence type="predicted"/>
<dbReference type="EMBL" id="CP036433">
    <property type="protein sequence ID" value="QDU97592.1"/>
    <property type="molecule type" value="Genomic_DNA"/>
</dbReference>
<protein>
    <submittedName>
        <fullName evidence="2">Flagellar protein (FlbD)</fullName>
    </submittedName>
</protein>